<reference evidence="1 2" key="1">
    <citation type="submission" date="2018-10" db="EMBL/GenBank/DDBJ databases">
        <title>Pan-genome distribution and transcriptional activeness of fungal secondary metabolism genes in Aspergillus section Fumigati.</title>
        <authorList>
            <person name="Takahashi H."/>
            <person name="Umemura M."/>
            <person name="Ninomiya A."/>
            <person name="Kusuya Y."/>
            <person name="Urayama S."/>
            <person name="Shimizu M."/>
            <person name="Watanabe A."/>
            <person name="Kamei K."/>
            <person name="Yaguchi T."/>
            <person name="Hagiwara D."/>
        </authorList>
    </citation>
    <scope>NUCLEOTIDE SEQUENCE [LARGE SCALE GENOMIC DNA]</scope>
    <source>
        <strain evidence="1 2">IFM 55266</strain>
    </source>
</reference>
<evidence type="ECO:0000313" key="2">
    <source>
        <dbReference type="Proteomes" id="UP001043456"/>
    </source>
</evidence>
<dbReference type="InterPro" id="IPR022198">
    <property type="entry name" value="DUF3723"/>
</dbReference>
<keyword evidence="2" id="KW-1185">Reference proteome</keyword>
<proteinExistence type="predicted"/>
<gene>
    <name evidence="1" type="ORF">Asppvi_005867</name>
</gene>
<sequence length="779" mass="90253">MPPVSPSRELSWGRLVQRKWNSHYDQSYSAHSLRLKELGMDLEQEVLLIKTRAYLGAARVPLESLRFPSIGSRTPNEDCEKRLLEIFSSYSCQRLAHENRIPVLISPKYLQQALEAANLPLGSIKDAEPPFLDLPHERTLLALSGRHRWEAAKKFYNEPQDRWWSRQSEIPLKYLEIMSEECENSMPFFDGEIYYKIRASHLRSDSLQVAKWVNRITSHSKRVDYERLHASKYYKPFCDALDELVPFPALLFSFHLGNIRRFFRMKCPEELATFVQHMRSIWAGIMQGFDTDLLSSTDVKYVQGRSPVWSSADRVYIENLFKEGQIFPRITDRGKREVLKSRILAIDSIIPSMTTFMENTKYLEPAAILLRELLPGRFRGTIRRQLRKFYSIDKASDDRFWLSYQHLWLTALRLFPYLTDFKPLQDRRGHRKEFTGNYWGYFARSAIQHGFKSSRILRILQSHPMTDILQKPALCPAMTTNTAHRWRLKDRCGMPTEHMFEDAALFLSVENIYQDMQCAANAVDLTPFAVARDGFRAFFGNRPPPSREMTMVDEGRTLSASLVSLHPTLHEDGMSEPPSLDIRDSGMDLDNQRVAKQPQVPGAQSLELEMTGRHDLTGERLLPPPQETVVTQDVVPAALPTPFPPTINASTTEIIVANAGQMQSYDLDLWQRRVPREVQRLSPSQAKAHFEKSNWDYALYVYNDQDEPHFYYPAANELALVDSFIQNRRGWWYASYHDGTIITINPDDVRSKLEKDRFILCGNDSGDLWRAKRDEEAEL</sequence>
<name>A0A9P3BD44_9EURO</name>
<dbReference type="RefSeq" id="XP_043157714.1">
    <property type="nucleotide sequence ID" value="XM_043301779.1"/>
</dbReference>
<accession>A0A9P3BD44</accession>
<comment type="caution">
    <text evidence="1">The sequence shown here is derived from an EMBL/GenBank/DDBJ whole genome shotgun (WGS) entry which is preliminary data.</text>
</comment>
<protein>
    <submittedName>
        <fullName evidence="1">Uncharacterized protein</fullName>
    </submittedName>
</protein>
<dbReference type="EMBL" id="BHVY01000004">
    <property type="protein sequence ID" value="GIJ86968.1"/>
    <property type="molecule type" value="Genomic_DNA"/>
</dbReference>
<organism evidence="1 2">
    <name type="scientific">Aspergillus pseudoviridinutans</name>
    <dbReference type="NCBI Taxonomy" id="1517512"/>
    <lineage>
        <taxon>Eukaryota</taxon>
        <taxon>Fungi</taxon>
        <taxon>Dikarya</taxon>
        <taxon>Ascomycota</taxon>
        <taxon>Pezizomycotina</taxon>
        <taxon>Eurotiomycetes</taxon>
        <taxon>Eurotiomycetidae</taxon>
        <taxon>Eurotiales</taxon>
        <taxon>Aspergillaceae</taxon>
        <taxon>Aspergillus</taxon>
        <taxon>Aspergillus subgen. Fumigati</taxon>
    </lineage>
</organism>
<dbReference type="Pfam" id="PF12520">
    <property type="entry name" value="DUF3723"/>
    <property type="match status" value="1"/>
</dbReference>
<dbReference type="GeneID" id="67004478"/>
<dbReference type="Proteomes" id="UP001043456">
    <property type="component" value="Unassembled WGS sequence"/>
</dbReference>
<dbReference type="OrthoDB" id="4227485at2759"/>
<dbReference type="AlphaFoldDB" id="A0A9P3BD44"/>
<evidence type="ECO:0000313" key="1">
    <source>
        <dbReference type="EMBL" id="GIJ86968.1"/>
    </source>
</evidence>